<evidence type="ECO:0000256" key="1">
    <source>
        <dbReference type="SAM" id="MobiDB-lite"/>
    </source>
</evidence>
<protein>
    <submittedName>
        <fullName evidence="2">Uncharacterized protein</fullName>
    </submittedName>
</protein>
<evidence type="ECO:0000313" key="2">
    <source>
        <dbReference type="EMBL" id="KAJ8876197.1"/>
    </source>
</evidence>
<dbReference type="Proteomes" id="UP001159363">
    <property type="component" value="Chromosome 8"/>
</dbReference>
<keyword evidence="3" id="KW-1185">Reference proteome</keyword>
<organism evidence="2 3">
    <name type="scientific">Dryococelus australis</name>
    <dbReference type="NCBI Taxonomy" id="614101"/>
    <lineage>
        <taxon>Eukaryota</taxon>
        <taxon>Metazoa</taxon>
        <taxon>Ecdysozoa</taxon>
        <taxon>Arthropoda</taxon>
        <taxon>Hexapoda</taxon>
        <taxon>Insecta</taxon>
        <taxon>Pterygota</taxon>
        <taxon>Neoptera</taxon>
        <taxon>Polyneoptera</taxon>
        <taxon>Phasmatodea</taxon>
        <taxon>Verophasmatodea</taxon>
        <taxon>Anareolatae</taxon>
        <taxon>Phasmatidae</taxon>
        <taxon>Eurycanthinae</taxon>
        <taxon>Dryococelus</taxon>
    </lineage>
</organism>
<proteinExistence type="predicted"/>
<name>A0ABQ9GVZ5_9NEOP</name>
<comment type="caution">
    <text evidence="2">The sequence shown here is derived from an EMBL/GenBank/DDBJ whole genome shotgun (WGS) entry which is preliminary data.</text>
</comment>
<evidence type="ECO:0000313" key="3">
    <source>
        <dbReference type="Proteomes" id="UP001159363"/>
    </source>
</evidence>
<accession>A0ABQ9GVZ5</accession>
<sequence>MELRDQDKNWTPHICCGTCYVKLINWWNGKGNFMLFEAPTSRRESKYRVTDCYFCMTNVQGFTNRKSNKHIVDPNLPSEIRPVLHSVNDPVPSKPVHKEIASRPVHKEIASRPVHKEIDTVGEDSVGEGFPSSEGTDPTYHVKGTLSPYLLTQTYLNDLVRDLDLSKQSQDYQDPG</sequence>
<dbReference type="EMBL" id="JARBHB010000009">
    <property type="protein sequence ID" value="KAJ8876197.1"/>
    <property type="molecule type" value="Genomic_DNA"/>
</dbReference>
<reference evidence="2 3" key="1">
    <citation type="submission" date="2023-02" db="EMBL/GenBank/DDBJ databases">
        <title>LHISI_Scaffold_Assembly.</title>
        <authorList>
            <person name="Stuart O.P."/>
            <person name="Cleave R."/>
            <person name="Magrath M.J.L."/>
            <person name="Mikheyev A.S."/>
        </authorList>
    </citation>
    <scope>NUCLEOTIDE SEQUENCE [LARGE SCALE GENOMIC DNA]</scope>
    <source>
        <strain evidence="2">Daus_M_001</strain>
        <tissue evidence="2">Leg muscle</tissue>
    </source>
</reference>
<gene>
    <name evidence="2" type="ORF">PR048_024106</name>
</gene>
<feature type="region of interest" description="Disordered" evidence="1">
    <location>
        <begin position="120"/>
        <end position="141"/>
    </location>
</feature>